<feature type="region of interest" description="Interaction with DNA" evidence="10">
    <location>
        <begin position="164"/>
        <end position="169"/>
    </location>
</feature>
<dbReference type="GO" id="GO:0008270">
    <property type="term" value="F:zinc ion binding"/>
    <property type="evidence" value="ECO:0007669"/>
    <property type="project" value="UniProtKB-KW"/>
</dbReference>
<dbReference type="Pfam" id="PF01131">
    <property type="entry name" value="Topoisom_bac"/>
    <property type="match status" value="1"/>
</dbReference>
<dbReference type="InterPro" id="IPR013826">
    <property type="entry name" value="Topo_IA_cen_sub3"/>
</dbReference>
<proteinExistence type="inferred from homology"/>
<evidence type="ECO:0000256" key="3">
    <source>
        <dbReference type="ARBA" id="ARBA00022723"/>
    </source>
</evidence>
<dbReference type="Proteomes" id="UP000177521">
    <property type="component" value="Unassembled WGS sequence"/>
</dbReference>
<accession>A0A1F4XHI9</accession>
<dbReference type="InterPro" id="IPR003602">
    <property type="entry name" value="Topo_IA_DNA-bd_dom"/>
</dbReference>
<evidence type="ECO:0000259" key="13">
    <source>
        <dbReference type="PROSITE" id="PS52039"/>
    </source>
</evidence>
<dbReference type="CDD" id="cd00186">
    <property type="entry name" value="TOP1Ac"/>
    <property type="match status" value="1"/>
</dbReference>
<keyword evidence="7 10" id="KW-0799">Topoisomerase</keyword>
<dbReference type="Gene3D" id="3.40.50.140">
    <property type="match status" value="1"/>
</dbReference>
<comment type="catalytic activity">
    <reaction evidence="1 10">
        <text>ATP-independent breakage of single-stranded DNA, followed by passage and rejoining.</text>
        <dbReference type="EC" id="5.6.2.1"/>
    </reaction>
</comment>
<feature type="region of interest" description="Disordered" evidence="11">
    <location>
        <begin position="720"/>
        <end position="755"/>
    </location>
</feature>
<feature type="active site" description="O-(5'-phospho-DNA)-tyrosine intermediate" evidence="10">
    <location>
        <position position="300"/>
    </location>
</feature>
<keyword evidence="8 10" id="KW-0238">DNA-binding</keyword>
<dbReference type="NCBIfam" id="TIGR01051">
    <property type="entry name" value="topA_bact"/>
    <property type="match status" value="1"/>
</dbReference>
<gene>
    <name evidence="10" type="primary">topA</name>
    <name evidence="14" type="ORF">A2788_01230</name>
</gene>
<dbReference type="InterPro" id="IPR023405">
    <property type="entry name" value="Topo_IA_core_domain"/>
</dbReference>
<feature type="domain" description="Toprim" evidence="12">
    <location>
        <begin position="3"/>
        <end position="114"/>
    </location>
</feature>
<comment type="similarity">
    <text evidence="2 10">Belongs to the type IA topoisomerase family.</text>
</comment>
<protein>
    <recommendedName>
        <fullName evidence="10">DNA topoisomerase 1</fullName>
        <ecNumber evidence="10">5.6.2.1</ecNumber>
    </recommendedName>
    <alternativeName>
        <fullName evidence="10">DNA topoisomerase I</fullName>
    </alternativeName>
</protein>
<keyword evidence="6" id="KW-0460">Magnesium</keyword>
<dbReference type="InterPro" id="IPR028612">
    <property type="entry name" value="Topoisom_1_IA"/>
</dbReference>
<evidence type="ECO:0000256" key="2">
    <source>
        <dbReference type="ARBA" id="ARBA00009446"/>
    </source>
</evidence>
<dbReference type="Gene3D" id="1.10.290.10">
    <property type="entry name" value="Topoisomerase I, domain 4"/>
    <property type="match status" value="1"/>
</dbReference>
<dbReference type="GO" id="GO:0003677">
    <property type="term" value="F:DNA binding"/>
    <property type="evidence" value="ECO:0007669"/>
    <property type="project" value="UniProtKB-KW"/>
</dbReference>
<feature type="site" description="Interaction with DNA" evidence="10">
    <location>
        <position position="140"/>
    </location>
</feature>
<dbReference type="InterPro" id="IPR013825">
    <property type="entry name" value="Topo_IA_cen_sub2"/>
</dbReference>
<dbReference type="PANTHER" id="PTHR42785">
    <property type="entry name" value="DNA TOPOISOMERASE, TYPE IA, CORE"/>
    <property type="match status" value="1"/>
</dbReference>
<keyword evidence="5" id="KW-0862">Zinc</keyword>
<keyword evidence="9 10" id="KW-0413">Isomerase</keyword>
<feature type="site" description="Interaction with DNA" evidence="10">
    <location>
        <position position="33"/>
    </location>
</feature>
<keyword evidence="3" id="KW-0479">Metal-binding</keyword>
<evidence type="ECO:0000259" key="12">
    <source>
        <dbReference type="PROSITE" id="PS50880"/>
    </source>
</evidence>
<dbReference type="InterPro" id="IPR006171">
    <property type="entry name" value="TOPRIM_dom"/>
</dbReference>
<organism evidence="14 15">
    <name type="scientific">Candidatus Abawacabacteria bacterium RIFCSPHIGHO2_01_FULL_46_8</name>
    <dbReference type="NCBI Taxonomy" id="1817815"/>
    <lineage>
        <taxon>Bacteria</taxon>
        <taxon>Candidatus Abawacaibacteriota</taxon>
    </lineage>
</organism>
<evidence type="ECO:0000256" key="1">
    <source>
        <dbReference type="ARBA" id="ARBA00000213"/>
    </source>
</evidence>
<dbReference type="InterPro" id="IPR013497">
    <property type="entry name" value="Topo_IA_cen"/>
</dbReference>
<dbReference type="InterPro" id="IPR013498">
    <property type="entry name" value="Topo_IA_Znf"/>
</dbReference>
<feature type="domain" description="Topo IA-type catalytic" evidence="13">
    <location>
        <begin position="130"/>
        <end position="571"/>
    </location>
</feature>
<dbReference type="PANTHER" id="PTHR42785:SF1">
    <property type="entry name" value="DNA TOPOISOMERASE"/>
    <property type="match status" value="1"/>
</dbReference>
<evidence type="ECO:0000313" key="15">
    <source>
        <dbReference type="Proteomes" id="UP000177521"/>
    </source>
</evidence>
<feature type="site" description="Interaction with DNA" evidence="10">
    <location>
        <position position="503"/>
    </location>
</feature>
<dbReference type="InterPro" id="IPR005733">
    <property type="entry name" value="TopoI_bac-type"/>
</dbReference>
<evidence type="ECO:0000256" key="6">
    <source>
        <dbReference type="ARBA" id="ARBA00022842"/>
    </source>
</evidence>
<evidence type="ECO:0000256" key="8">
    <source>
        <dbReference type="ARBA" id="ARBA00023125"/>
    </source>
</evidence>
<dbReference type="GO" id="GO:0006265">
    <property type="term" value="P:DNA topological change"/>
    <property type="evidence" value="ECO:0007669"/>
    <property type="project" value="UniProtKB-UniRule"/>
</dbReference>
<feature type="site" description="Interaction with DNA" evidence="10">
    <location>
        <position position="144"/>
    </location>
</feature>
<dbReference type="InterPro" id="IPR003601">
    <property type="entry name" value="Topo_IA_2"/>
</dbReference>
<dbReference type="EMBL" id="MEWS01000051">
    <property type="protein sequence ID" value="OGC81099.1"/>
    <property type="molecule type" value="Genomic_DNA"/>
</dbReference>
<evidence type="ECO:0000313" key="14">
    <source>
        <dbReference type="EMBL" id="OGC81099.1"/>
    </source>
</evidence>
<sequence>MAKNLVIVESPAKARTISGFLGKGFQVVASYGHVRDLPENELGIDLEHDFLPNYVIPPDKKARLKEIQQKIAADTIIWIATDEDREGEAIGWHLLAALKLAKKQKVKRVAFHEITEKAVLAAIEAPRELDQSLIDAQQARRILDRLVGYKLSPLLWKKIKAGLSAGRVQSVALRLIAEREAEIKAFKIEEFWRLHAELAGKSKQSFLAELLKAADKMLAINNEKEAQAWVAKLAQEQFAVAKITTKKVEKSPPPAFITSTMQQEAYRKLGFSVKRTMIIAQQLYEGVRLGKRGQAGLITYMRTDSTRMADSALAVAKQVIEREYGFEYALAKPRFYKGKVKGAQEAHEAIRPVDFTILPAEAEQYLEKDQAKLYKLVWRRALASQMQVARLERQTVDITAGDTLFQAKGQKTEFPGYLRVYVESKDENGEGHAKGAAEEFYGDQELPALTEGEILQLKELTPSQHFTQPPARYSEASLVKKLESEGIGRPSTYAPIINTIITRAYVERKEKRLWPTEIGMVVNDFLVEHFPQIVDLKFTAKLEDELDEIAAGKEGWVELISGFYKPFAENLERKSKEVKREDVIKEKTGETCPECGKELIFRFGRRGKFIACSEYPKCKFSKPTKEEEEKQAALLAEIGEVACDKCGAKMVLKSGRFGEFLGCSAYPECKNIKSIKKDTKIVCQGCGEGTLLERRTKKGRVFYGCSRYPKCDYATWNLASKGSNTKAGGAGKAKAKVKTKPKAKPKARKKSKKTQ</sequence>
<dbReference type="PROSITE" id="PS50880">
    <property type="entry name" value="TOPRIM"/>
    <property type="match status" value="1"/>
</dbReference>
<dbReference type="EC" id="5.6.2.1" evidence="10"/>
<evidence type="ECO:0000256" key="5">
    <source>
        <dbReference type="ARBA" id="ARBA00022833"/>
    </source>
</evidence>
<reference evidence="14 15" key="1">
    <citation type="journal article" date="2016" name="Nat. Commun.">
        <title>Thousands of microbial genomes shed light on interconnected biogeochemical processes in an aquifer system.</title>
        <authorList>
            <person name="Anantharaman K."/>
            <person name="Brown C.T."/>
            <person name="Hug L.A."/>
            <person name="Sharon I."/>
            <person name="Castelle C.J."/>
            <person name="Probst A.J."/>
            <person name="Thomas B.C."/>
            <person name="Singh A."/>
            <person name="Wilkins M.J."/>
            <person name="Karaoz U."/>
            <person name="Brodie E.L."/>
            <person name="Williams K.H."/>
            <person name="Hubbard S.S."/>
            <person name="Banfield J.F."/>
        </authorList>
    </citation>
    <scope>NUCLEOTIDE SEQUENCE [LARGE SCALE GENOMIC DNA]</scope>
</reference>
<keyword evidence="4" id="KW-0863">Zinc-finger</keyword>
<dbReference type="Gene3D" id="2.70.20.10">
    <property type="entry name" value="Topoisomerase I, domain 3"/>
    <property type="match status" value="1"/>
</dbReference>
<feature type="site" description="Interaction with DNA" evidence="10">
    <location>
        <position position="302"/>
    </location>
</feature>
<comment type="subunit">
    <text evidence="10">Monomer.</text>
</comment>
<dbReference type="InterPro" id="IPR013824">
    <property type="entry name" value="Topo_IA_cen_sub1"/>
</dbReference>
<dbReference type="Gene3D" id="1.10.460.10">
    <property type="entry name" value="Topoisomerase I, domain 2"/>
    <property type="match status" value="1"/>
</dbReference>
<evidence type="ECO:0000256" key="4">
    <source>
        <dbReference type="ARBA" id="ARBA00022771"/>
    </source>
</evidence>
<comment type="caution">
    <text evidence="14">The sequence shown here is derived from an EMBL/GenBank/DDBJ whole genome shotgun (WGS) entry which is preliminary data.</text>
</comment>
<dbReference type="AlphaFoldDB" id="A0A1F4XHI9"/>
<evidence type="ECO:0000256" key="7">
    <source>
        <dbReference type="ARBA" id="ARBA00023029"/>
    </source>
</evidence>
<dbReference type="SMART" id="SM00437">
    <property type="entry name" value="TOP1Ac"/>
    <property type="match status" value="1"/>
</dbReference>
<dbReference type="SUPFAM" id="SSF56712">
    <property type="entry name" value="Prokaryotic type I DNA topoisomerase"/>
    <property type="match status" value="1"/>
</dbReference>
<evidence type="ECO:0000256" key="10">
    <source>
        <dbReference type="HAMAP-Rule" id="MF_00952"/>
    </source>
</evidence>
<dbReference type="Pfam" id="PF01751">
    <property type="entry name" value="Toprim"/>
    <property type="match status" value="1"/>
</dbReference>
<dbReference type="PROSITE" id="PS52039">
    <property type="entry name" value="TOPO_IA_2"/>
    <property type="match status" value="1"/>
</dbReference>
<name>A0A1F4XHI9_9BACT</name>
<dbReference type="GO" id="GO:0003917">
    <property type="term" value="F:DNA topoisomerase type I (single strand cut, ATP-independent) activity"/>
    <property type="evidence" value="ECO:0007669"/>
    <property type="project" value="UniProtKB-UniRule"/>
</dbReference>
<feature type="site" description="Interaction with DNA" evidence="10">
    <location>
        <position position="156"/>
    </location>
</feature>
<dbReference type="SMART" id="SM00493">
    <property type="entry name" value="TOPRIM"/>
    <property type="match status" value="1"/>
</dbReference>
<comment type="function">
    <text evidence="10">Releases the supercoiling and torsional tension of DNA, which is introduced during the DNA replication and transcription, by transiently cleaving and rejoining one strand of the DNA duplex. Introduces a single-strand break via transesterification at a target site in duplex DNA. The scissile phosphodiester is attacked by the catalytic tyrosine of the enzyme, resulting in the formation of a DNA-(5'-phosphotyrosyl)-enzyme intermediate and the expulsion of a 3'-OH DNA strand. The free DNA strand then undergoes passage around the unbroken strand, thus removing DNA supercoils. Finally, in the religation step, the DNA 3'-OH attacks the covalent intermediate to expel the active-site tyrosine and restore the DNA phosphodiester backbone.</text>
</comment>
<dbReference type="GO" id="GO:0005694">
    <property type="term" value="C:chromosome"/>
    <property type="evidence" value="ECO:0007669"/>
    <property type="project" value="InterPro"/>
</dbReference>
<feature type="site" description="Interaction with DNA" evidence="10">
    <location>
        <position position="149"/>
    </location>
</feature>
<feature type="site" description="Interaction with DNA" evidence="10">
    <location>
        <position position="141"/>
    </location>
</feature>
<dbReference type="InterPro" id="IPR034149">
    <property type="entry name" value="TOPRIM_TopoI"/>
</dbReference>
<dbReference type="InterPro" id="IPR000380">
    <property type="entry name" value="Topo_IA"/>
</dbReference>
<dbReference type="SUPFAM" id="SSF57783">
    <property type="entry name" value="Zinc beta-ribbon"/>
    <property type="match status" value="2"/>
</dbReference>
<evidence type="ECO:0000256" key="11">
    <source>
        <dbReference type="SAM" id="MobiDB-lite"/>
    </source>
</evidence>
<dbReference type="HAMAP" id="MF_00952">
    <property type="entry name" value="Topoisom_1_prok"/>
    <property type="match status" value="1"/>
</dbReference>
<dbReference type="PROSITE" id="PS00396">
    <property type="entry name" value="TOPO_IA_1"/>
    <property type="match status" value="1"/>
</dbReference>
<dbReference type="Gene3D" id="3.30.65.10">
    <property type="entry name" value="Bacterial Topoisomerase I, domain 1"/>
    <property type="match status" value="3"/>
</dbReference>
<dbReference type="SMART" id="SM00436">
    <property type="entry name" value="TOP1Bc"/>
    <property type="match status" value="1"/>
</dbReference>
<dbReference type="CDD" id="cd03363">
    <property type="entry name" value="TOPRIM_TopoIA_TopoI"/>
    <property type="match status" value="1"/>
</dbReference>
<dbReference type="InterPro" id="IPR023406">
    <property type="entry name" value="Topo_IA_AS"/>
</dbReference>
<evidence type="ECO:0000256" key="9">
    <source>
        <dbReference type="ARBA" id="ARBA00023235"/>
    </source>
</evidence>
<feature type="compositionally biased region" description="Basic residues" evidence="11">
    <location>
        <begin position="733"/>
        <end position="755"/>
    </location>
</feature>
<dbReference type="PRINTS" id="PR00417">
    <property type="entry name" value="PRTPISMRASEI"/>
</dbReference>
<dbReference type="Pfam" id="PF01396">
    <property type="entry name" value="Zn_ribbon_Top1"/>
    <property type="match status" value="3"/>
</dbReference>